<reference evidence="14" key="1">
    <citation type="submission" date="2009-06" db="EMBL/GenBank/DDBJ databases">
        <title>Patterns and Processes of Diversification in a Widespread and Ecologically Diverse Avian Group, the Buteonine Hawks (Aves, Accipitridae).</title>
        <authorList>
            <person name="Raposo do Amaral F."/>
            <person name="Sheldon F.H."/>
            <person name="Gamauf A."/>
            <person name="Haring E."/>
            <person name="Riesing M."/>
            <person name="Silveira L.F."/>
            <person name="Wajntal A."/>
        </authorList>
    </citation>
    <scope>NUCLEOTIDE SEQUENCE</scope>
</reference>
<comment type="similarity">
    <text evidence="2 12">Belongs to the ATPase protein 8 family.</text>
</comment>
<dbReference type="EMBL" id="GQ264699">
    <property type="protein sequence ID" value="ADA57955.1"/>
    <property type="molecule type" value="Genomic_DNA"/>
</dbReference>
<dbReference type="InterPro" id="IPR050635">
    <property type="entry name" value="ATPase_protein_8"/>
</dbReference>
<dbReference type="AlphaFoldDB" id="D2II59"/>
<keyword evidence="11" id="KW-0066">ATP synthesis</keyword>
<protein>
    <recommendedName>
        <fullName evidence="12">ATP synthase complex subunit 8</fullName>
    </recommendedName>
</protein>
<dbReference type="PANTHER" id="PTHR39937">
    <property type="entry name" value="ATP SYNTHASE PROTEIN 8"/>
    <property type="match status" value="1"/>
</dbReference>
<evidence type="ECO:0000256" key="9">
    <source>
        <dbReference type="ARBA" id="ARBA00023128"/>
    </source>
</evidence>
<comment type="subcellular location">
    <subcellularLocation>
        <location evidence="1 12">Mitochondrion membrane</location>
        <topology evidence="1 12">Single-pass membrane protein</topology>
    </subcellularLocation>
</comment>
<keyword evidence="9 12" id="KW-0496">Mitochondrion</keyword>
<geneLocation type="mitochondrion" evidence="14"/>
<keyword evidence="10 13" id="KW-0472">Membrane</keyword>
<keyword evidence="4 12" id="KW-0138">CF(0)</keyword>
<dbReference type="PANTHER" id="PTHR39937:SF1">
    <property type="entry name" value="ATP SYNTHASE PROTEIN 8"/>
    <property type="match status" value="1"/>
</dbReference>
<name>D2II59_BUTAB</name>
<organism evidence="14">
    <name type="scientific">Buteo albigula</name>
    <name type="common">White-throated hawk</name>
    <dbReference type="NCBI Taxonomy" id="223445"/>
    <lineage>
        <taxon>Eukaryota</taxon>
        <taxon>Metazoa</taxon>
        <taxon>Chordata</taxon>
        <taxon>Craniata</taxon>
        <taxon>Vertebrata</taxon>
        <taxon>Euteleostomi</taxon>
        <taxon>Archelosauria</taxon>
        <taxon>Archosauria</taxon>
        <taxon>Dinosauria</taxon>
        <taxon>Saurischia</taxon>
        <taxon>Theropoda</taxon>
        <taxon>Coelurosauria</taxon>
        <taxon>Aves</taxon>
        <taxon>Neognathae</taxon>
        <taxon>Neoaves</taxon>
        <taxon>Telluraves</taxon>
        <taxon>Accipitrimorphae</taxon>
        <taxon>Accipitriformes</taxon>
        <taxon>Accipitridae</taxon>
        <taxon>Accipitrinae</taxon>
        <taxon>Buteo</taxon>
    </lineage>
</organism>
<evidence type="ECO:0000256" key="8">
    <source>
        <dbReference type="ARBA" id="ARBA00023065"/>
    </source>
</evidence>
<evidence type="ECO:0000256" key="11">
    <source>
        <dbReference type="ARBA" id="ARBA00023310"/>
    </source>
</evidence>
<gene>
    <name evidence="14" type="primary">ATP8</name>
</gene>
<accession>D2II59</accession>
<dbReference type="Pfam" id="PF00895">
    <property type="entry name" value="ATP-synt_8"/>
    <property type="match status" value="1"/>
</dbReference>
<proteinExistence type="inferred from homology"/>
<keyword evidence="8 12" id="KW-0406">Ion transport</keyword>
<feature type="transmembrane region" description="Helical" evidence="13">
    <location>
        <begin position="6"/>
        <end position="24"/>
    </location>
</feature>
<evidence type="ECO:0000256" key="1">
    <source>
        <dbReference type="ARBA" id="ARBA00004304"/>
    </source>
</evidence>
<evidence type="ECO:0000256" key="4">
    <source>
        <dbReference type="ARBA" id="ARBA00022547"/>
    </source>
</evidence>
<keyword evidence="7 13" id="KW-1133">Transmembrane helix</keyword>
<evidence type="ECO:0000256" key="13">
    <source>
        <dbReference type="SAM" id="Phobius"/>
    </source>
</evidence>
<keyword evidence="6 12" id="KW-0375">Hydrogen ion transport</keyword>
<evidence type="ECO:0000256" key="10">
    <source>
        <dbReference type="ARBA" id="ARBA00023136"/>
    </source>
</evidence>
<dbReference type="GO" id="GO:0045259">
    <property type="term" value="C:proton-transporting ATP synthase complex"/>
    <property type="evidence" value="ECO:0007669"/>
    <property type="project" value="UniProtKB-KW"/>
</dbReference>
<keyword evidence="3 12" id="KW-0813">Transport</keyword>
<evidence type="ECO:0000256" key="12">
    <source>
        <dbReference type="RuleBase" id="RU003661"/>
    </source>
</evidence>
<keyword evidence="5 12" id="KW-0812">Transmembrane</keyword>
<dbReference type="GO" id="GO:0015986">
    <property type="term" value="P:proton motive force-driven ATP synthesis"/>
    <property type="evidence" value="ECO:0007669"/>
    <property type="project" value="InterPro"/>
</dbReference>
<sequence>MPQLNPTPWFLTMTLSWLIFTMIIQPKLLPFIPTNTPSTKPTTITYTPSWNWPWT</sequence>
<evidence type="ECO:0000256" key="3">
    <source>
        <dbReference type="ARBA" id="ARBA00022448"/>
    </source>
</evidence>
<dbReference type="GO" id="GO:0015078">
    <property type="term" value="F:proton transmembrane transporter activity"/>
    <property type="evidence" value="ECO:0007669"/>
    <property type="project" value="InterPro"/>
</dbReference>
<dbReference type="GO" id="GO:0031966">
    <property type="term" value="C:mitochondrial membrane"/>
    <property type="evidence" value="ECO:0007669"/>
    <property type="project" value="UniProtKB-SubCell"/>
</dbReference>
<evidence type="ECO:0000313" key="14">
    <source>
        <dbReference type="EMBL" id="ADA57955.1"/>
    </source>
</evidence>
<evidence type="ECO:0000256" key="2">
    <source>
        <dbReference type="ARBA" id="ARBA00008892"/>
    </source>
</evidence>
<evidence type="ECO:0000256" key="5">
    <source>
        <dbReference type="ARBA" id="ARBA00022692"/>
    </source>
</evidence>
<evidence type="ECO:0000256" key="6">
    <source>
        <dbReference type="ARBA" id="ARBA00022781"/>
    </source>
</evidence>
<dbReference type="InterPro" id="IPR001421">
    <property type="entry name" value="ATP8_metazoa"/>
</dbReference>
<evidence type="ECO:0000256" key="7">
    <source>
        <dbReference type="ARBA" id="ARBA00022989"/>
    </source>
</evidence>